<reference evidence="1 2" key="1">
    <citation type="submission" date="2016-10" db="EMBL/GenBank/DDBJ databases">
        <authorList>
            <person name="de Groot N.N."/>
        </authorList>
    </citation>
    <scope>NUCLEOTIDE SEQUENCE [LARGE SCALE GENOMIC DNA]</scope>
    <source>
        <strain evidence="1 2">DSM 23042</strain>
    </source>
</reference>
<sequence length="89" mass="9571">MTDMTRSEAVLASLETLEALKGELAGADPCDTPRRTLICASHLIESAAFELASSRGSNVVEHLLSRAVELLKMADRLDQPGPEDASRPH</sequence>
<evidence type="ECO:0000313" key="1">
    <source>
        <dbReference type="EMBL" id="SER46968.1"/>
    </source>
</evidence>
<accession>A0A1H9PFN2</accession>
<dbReference type="RefSeq" id="WP_092686957.1">
    <property type="nucleotide sequence ID" value="NZ_FOGU01000001.1"/>
</dbReference>
<organism evidence="1 2">
    <name type="scientific">Tranquillimonas rosea</name>
    <dbReference type="NCBI Taxonomy" id="641238"/>
    <lineage>
        <taxon>Bacteria</taxon>
        <taxon>Pseudomonadati</taxon>
        <taxon>Pseudomonadota</taxon>
        <taxon>Alphaproteobacteria</taxon>
        <taxon>Rhodobacterales</taxon>
        <taxon>Roseobacteraceae</taxon>
        <taxon>Tranquillimonas</taxon>
    </lineage>
</organism>
<name>A0A1H9PFN2_9RHOB</name>
<dbReference type="EMBL" id="FOGU01000001">
    <property type="protein sequence ID" value="SER46968.1"/>
    <property type="molecule type" value="Genomic_DNA"/>
</dbReference>
<evidence type="ECO:0000313" key="2">
    <source>
        <dbReference type="Proteomes" id="UP000198885"/>
    </source>
</evidence>
<keyword evidence="2" id="KW-1185">Reference proteome</keyword>
<dbReference type="Proteomes" id="UP000198885">
    <property type="component" value="Unassembled WGS sequence"/>
</dbReference>
<proteinExistence type="predicted"/>
<dbReference type="STRING" id="641238.SAMN04490244_101159"/>
<protein>
    <submittedName>
        <fullName evidence="1">Uncharacterized protein</fullName>
    </submittedName>
</protein>
<gene>
    <name evidence="1" type="ORF">SAMN04490244_101159</name>
</gene>
<dbReference type="AlphaFoldDB" id="A0A1H9PFN2"/>